<gene>
    <name evidence="1" type="ORF">DXH47_04275</name>
</gene>
<dbReference type="AlphaFoldDB" id="A0A4Q0VIK5"/>
<proteinExistence type="predicted"/>
<dbReference type="PIRSF" id="PIRSF037260">
    <property type="entry name" value="UPF0223"/>
    <property type="match status" value="1"/>
</dbReference>
<evidence type="ECO:0000313" key="1">
    <source>
        <dbReference type="EMBL" id="RXI79264.1"/>
    </source>
</evidence>
<dbReference type="NCBIfam" id="NF003353">
    <property type="entry name" value="PRK04387.1"/>
    <property type="match status" value="1"/>
</dbReference>
<organism evidence="1 2">
    <name type="scientific">Levilactobacillus suantsaii</name>
    <dbReference type="NCBI Taxonomy" id="2292255"/>
    <lineage>
        <taxon>Bacteria</taxon>
        <taxon>Bacillati</taxon>
        <taxon>Bacillota</taxon>
        <taxon>Bacilli</taxon>
        <taxon>Lactobacillales</taxon>
        <taxon>Lactobacillaceae</taxon>
        <taxon>Levilactobacillus</taxon>
    </lineage>
</organism>
<dbReference type="Gene3D" id="1.10.220.80">
    <property type="entry name" value="BH2638-like"/>
    <property type="match status" value="1"/>
</dbReference>
<comment type="caution">
    <text evidence="1">The sequence shown here is derived from an EMBL/GenBank/DDBJ whole genome shotgun (WGS) entry which is preliminary data.</text>
</comment>
<protein>
    <submittedName>
        <fullName evidence="1">UPF0223 family protein</fullName>
    </submittedName>
</protein>
<dbReference type="InterPro" id="IPR023324">
    <property type="entry name" value="BH2638-like_sf"/>
</dbReference>
<reference evidence="1 2" key="1">
    <citation type="submission" date="2018-08" db="EMBL/GenBank/DDBJ databases">
        <title>Lactobacillus suantsai sp. nov., isolated from traditional fermented suan-tsai in Taiwan.</title>
        <authorList>
            <person name="Huang C.-H."/>
        </authorList>
    </citation>
    <scope>NUCLEOTIDE SEQUENCE [LARGE SCALE GENOMIC DNA]</scope>
    <source>
        <strain evidence="1 2">BCRC 12945</strain>
    </source>
</reference>
<name>A0A4Q0VIK5_9LACO</name>
<accession>A0A4Q0VIK5</accession>
<dbReference type="InterPro" id="IPR007920">
    <property type="entry name" value="UPF0223"/>
</dbReference>
<dbReference type="Proteomes" id="UP000290602">
    <property type="component" value="Unassembled WGS sequence"/>
</dbReference>
<dbReference type="RefSeq" id="WP_129031884.1">
    <property type="nucleotide sequence ID" value="NZ_CP059603.1"/>
</dbReference>
<dbReference type="Pfam" id="PF05256">
    <property type="entry name" value="UPF0223"/>
    <property type="match status" value="1"/>
</dbReference>
<evidence type="ECO:0000313" key="2">
    <source>
        <dbReference type="Proteomes" id="UP000290602"/>
    </source>
</evidence>
<dbReference type="OrthoDB" id="1649074at2"/>
<dbReference type="EMBL" id="QXIL01000005">
    <property type="protein sequence ID" value="RXI79264.1"/>
    <property type="molecule type" value="Genomic_DNA"/>
</dbReference>
<keyword evidence="2" id="KW-1185">Reference proteome</keyword>
<sequence>MAQAMNYEYPLQPDWSTADIIKVTQLYQDVEAAYERGKGVAVADLLTAYRDFQTVVPQKFEEKQLDRDFQAVSGYSIYRTIQAARQATTATIKMKGSQK</sequence>
<dbReference type="SUPFAM" id="SSF158504">
    <property type="entry name" value="BH2638-like"/>
    <property type="match status" value="1"/>
</dbReference>